<keyword evidence="1" id="KW-0472">Membrane</keyword>
<feature type="transmembrane region" description="Helical" evidence="1">
    <location>
        <begin position="29"/>
        <end position="46"/>
    </location>
</feature>
<accession>A0A4V2SQ64</accession>
<evidence type="ECO:0000313" key="2">
    <source>
        <dbReference type="EMBL" id="TCP37856.1"/>
    </source>
</evidence>
<dbReference type="EMBL" id="SLXO01000002">
    <property type="protein sequence ID" value="TCP37856.1"/>
    <property type="molecule type" value="Genomic_DNA"/>
</dbReference>
<keyword evidence="1" id="KW-0812">Transmembrane</keyword>
<name>A0A4V2SQ64_RHOSA</name>
<organism evidence="2 3">
    <name type="scientific">Rhodothalassium salexigens DSM 2132</name>
    <dbReference type="NCBI Taxonomy" id="1188247"/>
    <lineage>
        <taxon>Bacteria</taxon>
        <taxon>Pseudomonadati</taxon>
        <taxon>Pseudomonadota</taxon>
        <taxon>Alphaproteobacteria</taxon>
        <taxon>Rhodothalassiales</taxon>
        <taxon>Rhodothalassiaceae</taxon>
        <taxon>Rhodothalassium</taxon>
    </lineage>
</organism>
<sequence length="132" mass="15016">MDLPVYDSYAAASAAIDSYLATRPNWVEYWVYWTVFAFASSLWFVPGNAPARLSLIVGLVSWFLGVFVVLLLGLPAWGLSRLVLWLPLFFHLARRRPSLAIVNGYSLWLHALMLTLLVTLVLDTIQLYRWLG</sequence>
<reference evidence="2 3" key="1">
    <citation type="submission" date="2019-03" db="EMBL/GenBank/DDBJ databases">
        <title>Genomic Encyclopedia of Type Strains, Phase IV (KMG-IV): sequencing the most valuable type-strain genomes for metagenomic binning, comparative biology and taxonomic classification.</title>
        <authorList>
            <person name="Goeker M."/>
        </authorList>
    </citation>
    <scope>NUCLEOTIDE SEQUENCE [LARGE SCALE GENOMIC DNA]</scope>
    <source>
        <strain evidence="2 3">DSM 2132</strain>
    </source>
</reference>
<proteinExistence type="predicted"/>
<dbReference type="Proteomes" id="UP000295399">
    <property type="component" value="Unassembled WGS sequence"/>
</dbReference>
<comment type="caution">
    <text evidence="2">The sequence shown here is derived from an EMBL/GenBank/DDBJ whole genome shotgun (WGS) entry which is preliminary data.</text>
</comment>
<evidence type="ECO:0000256" key="1">
    <source>
        <dbReference type="SAM" id="Phobius"/>
    </source>
</evidence>
<feature type="transmembrane region" description="Helical" evidence="1">
    <location>
        <begin position="53"/>
        <end position="79"/>
    </location>
</feature>
<protein>
    <submittedName>
        <fullName evidence="2">Uncharacterized protein</fullName>
    </submittedName>
</protein>
<dbReference type="InParanoid" id="A0A4V2SQ64"/>
<dbReference type="RefSeq" id="WP_132707512.1">
    <property type="nucleotide sequence ID" value="NZ_JACIGF010000002.1"/>
</dbReference>
<keyword evidence="1" id="KW-1133">Transmembrane helix</keyword>
<evidence type="ECO:0000313" key="3">
    <source>
        <dbReference type="Proteomes" id="UP000295399"/>
    </source>
</evidence>
<keyword evidence="3" id="KW-1185">Reference proteome</keyword>
<dbReference type="AlphaFoldDB" id="A0A4V2SQ64"/>
<feature type="transmembrane region" description="Helical" evidence="1">
    <location>
        <begin position="99"/>
        <end position="122"/>
    </location>
</feature>
<gene>
    <name evidence="2" type="ORF">EV659_102264</name>
</gene>